<dbReference type="KEGG" id="acab:QRX50_12530"/>
<reference evidence="2 3" key="1">
    <citation type="submission" date="2023-06" db="EMBL/GenBank/DDBJ databases">
        <authorList>
            <person name="Oyuntsetseg B."/>
            <person name="Kim S.B."/>
        </authorList>
    </citation>
    <scope>NUCLEOTIDE SEQUENCE [LARGE SCALE GENOMIC DNA]</scope>
    <source>
        <strain evidence="2 3">2-15</strain>
    </source>
</reference>
<protein>
    <submittedName>
        <fullName evidence="2">Uncharacterized protein</fullName>
    </submittedName>
</protein>
<feature type="region of interest" description="Disordered" evidence="1">
    <location>
        <begin position="1"/>
        <end position="30"/>
    </location>
</feature>
<accession>A0A9Y2MU85</accession>
<evidence type="ECO:0000313" key="2">
    <source>
        <dbReference type="EMBL" id="WIX81520.1"/>
    </source>
</evidence>
<sequence length="169" mass="17785">MSEAHFGPRGSAVPSTPTPPPSGDAGKSLLPDALSAPLDAAGAKQVSEAGARLKELASSGGFAVNEEGFQAYLKACNFFLSGFTAMRRDVDLLSQGALMGSSDYAKSIAAYNVTVASGDHEALIPILDKMLDGITQARDAITIARDNYRESDEESKVPFSKLNKETDSR</sequence>
<dbReference type="RefSeq" id="WP_285972109.1">
    <property type="nucleotide sequence ID" value="NZ_CP127294.1"/>
</dbReference>
<dbReference type="Proteomes" id="UP001236014">
    <property type="component" value="Chromosome"/>
</dbReference>
<keyword evidence="3" id="KW-1185">Reference proteome</keyword>
<name>A0A9Y2MU85_9PSEU</name>
<evidence type="ECO:0000256" key="1">
    <source>
        <dbReference type="SAM" id="MobiDB-lite"/>
    </source>
</evidence>
<gene>
    <name evidence="2" type="ORF">QRX50_12530</name>
</gene>
<dbReference type="EMBL" id="CP127294">
    <property type="protein sequence ID" value="WIX81520.1"/>
    <property type="molecule type" value="Genomic_DNA"/>
</dbReference>
<organism evidence="2 3">
    <name type="scientific">Amycolatopsis carbonis</name>
    <dbReference type="NCBI Taxonomy" id="715471"/>
    <lineage>
        <taxon>Bacteria</taxon>
        <taxon>Bacillati</taxon>
        <taxon>Actinomycetota</taxon>
        <taxon>Actinomycetes</taxon>
        <taxon>Pseudonocardiales</taxon>
        <taxon>Pseudonocardiaceae</taxon>
        <taxon>Amycolatopsis</taxon>
    </lineage>
</organism>
<feature type="region of interest" description="Disordered" evidence="1">
    <location>
        <begin position="148"/>
        <end position="169"/>
    </location>
</feature>
<proteinExistence type="predicted"/>
<evidence type="ECO:0000313" key="3">
    <source>
        <dbReference type="Proteomes" id="UP001236014"/>
    </source>
</evidence>
<dbReference type="AlphaFoldDB" id="A0A9Y2MU85"/>